<evidence type="ECO:0000256" key="2">
    <source>
        <dbReference type="PROSITE-ProRule" id="PRU00335"/>
    </source>
</evidence>
<dbReference type="InterPro" id="IPR009057">
    <property type="entry name" value="Homeodomain-like_sf"/>
</dbReference>
<comment type="caution">
    <text evidence="4">The sequence shown here is derived from an EMBL/GenBank/DDBJ whole genome shotgun (WGS) entry which is preliminary data.</text>
</comment>
<proteinExistence type="predicted"/>
<dbReference type="PANTHER" id="PTHR30055:SF146">
    <property type="entry name" value="HTH-TYPE TRANSCRIPTIONAL DUAL REGULATOR CECR"/>
    <property type="match status" value="1"/>
</dbReference>
<feature type="DNA-binding region" description="H-T-H motif" evidence="2">
    <location>
        <begin position="42"/>
        <end position="61"/>
    </location>
</feature>
<keyword evidence="1 2" id="KW-0238">DNA-binding</keyword>
<dbReference type="PROSITE" id="PS01081">
    <property type="entry name" value="HTH_TETR_1"/>
    <property type="match status" value="1"/>
</dbReference>
<name>A0ABT1W268_9PROT</name>
<dbReference type="InterPro" id="IPR001647">
    <property type="entry name" value="HTH_TetR"/>
</dbReference>
<dbReference type="SUPFAM" id="SSF46689">
    <property type="entry name" value="Homeodomain-like"/>
    <property type="match status" value="1"/>
</dbReference>
<dbReference type="PANTHER" id="PTHR30055">
    <property type="entry name" value="HTH-TYPE TRANSCRIPTIONAL REGULATOR RUTR"/>
    <property type="match status" value="1"/>
</dbReference>
<dbReference type="Gene3D" id="1.10.10.60">
    <property type="entry name" value="Homeodomain-like"/>
    <property type="match status" value="1"/>
</dbReference>
<accession>A0ABT1W268</accession>
<dbReference type="EMBL" id="JAMZEJ010000009">
    <property type="protein sequence ID" value="MCQ8242069.1"/>
    <property type="molecule type" value="Genomic_DNA"/>
</dbReference>
<dbReference type="InterPro" id="IPR039536">
    <property type="entry name" value="TetR_C_Proteobacteria"/>
</dbReference>
<dbReference type="PRINTS" id="PR00455">
    <property type="entry name" value="HTHTETR"/>
</dbReference>
<organism evidence="4 5">
    <name type="scientific">Rhizosaccharibacter radicis</name>
    <dbReference type="NCBI Taxonomy" id="2782605"/>
    <lineage>
        <taxon>Bacteria</taxon>
        <taxon>Pseudomonadati</taxon>
        <taxon>Pseudomonadota</taxon>
        <taxon>Alphaproteobacteria</taxon>
        <taxon>Acetobacterales</taxon>
        <taxon>Acetobacteraceae</taxon>
        <taxon>Rhizosaccharibacter</taxon>
    </lineage>
</organism>
<feature type="domain" description="HTH tetR-type" evidence="3">
    <location>
        <begin position="19"/>
        <end position="79"/>
    </location>
</feature>
<sequence length="210" mass="23362">MTPDIATAPVARTRIDRTLSTRELMLSTAQEAFLQHGYTETSMDIVSHKAGVSKTTLYAHFESKEHLFNAVVEKVIGEYDRLLTELPVDSDAPFRDQLTEIGVMFTDILLDRRAASIVRLCIAEGGRIPRASLDALSKTRRRMKLRLTEFLDGHGRAAGISDPDGFCDLFLALINSDYQLDALLSSTMPGADARRRHVEKAVALAMRLQN</sequence>
<dbReference type="InterPro" id="IPR050109">
    <property type="entry name" value="HTH-type_TetR-like_transc_reg"/>
</dbReference>
<dbReference type="PROSITE" id="PS50977">
    <property type="entry name" value="HTH_TETR_2"/>
    <property type="match status" value="1"/>
</dbReference>
<dbReference type="InterPro" id="IPR023772">
    <property type="entry name" value="DNA-bd_HTH_TetR-type_CS"/>
</dbReference>
<dbReference type="Gene3D" id="1.10.357.10">
    <property type="entry name" value="Tetracycline Repressor, domain 2"/>
    <property type="match status" value="1"/>
</dbReference>
<dbReference type="Pfam" id="PF00440">
    <property type="entry name" value="TetR_N"/>
    <property type="match status" value="1"/>
</dbReference>
<evidence type="ECO:0000259" key="3">
    <source>
        <dbReference type="PROSITE" id="PS50977"/>
    </source>
</evidence>
<dbReference type="Proteomes" id="UP001524547">
    <property type="component" value="Unassembled WGS sequence"/>
</dbReference>
<dbReference type="Pfam" id="PF14246">
    <property type="entry name" value="TetR_C_7"/>
    <property type="match status" value="1"/>
</dbReference>
<evidence type="ECO:0000256" key="1">
    <source>
        <dbReference type="ARBA" id="ARBA00023125"/>
    </source>
</evidence>
<keyword evidence="5" id="KW-1185">Reference proteome</keyword>
<evidence type="ECO:0000313" key="4">
    <source>
        <dbReference type="EMBL" id="MCQ8242069.1"/>
    </source>
</evidence>
<gene>
    <name evidence="4" type="ORF">NFI88_14615</name>
</gene>
<protein>
    <submittedName>
        <fullName evidence="4">TetR/AcrR family transcriptional regulator</fullName>
    </submittedName>
</protein>
<evidence type="ECO:0000313" key="5">
    <source>
        <dbReference type="Proteomes" id="UP001524547"/>
    </source>
</evidence>
<reference evidence="4 5" key="1">
    <citation type="submission" date="2022-06" db="EMBL/GenBank/DDBJ databases">
        <title>Rhizosaccharibacter gen. nov. sp. nov. KSS12, endophytic bacteria isolated from sugarcane.</title>
        <authorList>
            <person name="Pitiwittayakul N."/>
        </authorList>
    </citation>
    <scope>NUCLEOTIDE SEQUENCE [LARGE SCALE GENOMIC DNA]</scope>
    <source>
        <strain evidence="4 5">KSS12</strain>
    </source>
</reference>
<dbReference type="RefSeq" id="WP_422920823.1">
    <property type="nucleotide sequence ID" value="NZ_JAMZEJ010000009.1"/>
</dbReference>